<feature type="compositionally biased region" description="Polar residues" evidence="1">
    <location>
        <begin position="18"/>
        <end position="27"/>
    </location>
</feature>
<feature type="domain" description="SAP" evidence="2">
    <location>
        <begin position="258"/>
        <end position="292"/>
    </location>
</feature>
<evidence type="ECO:0000313" key="4">
    <source>
        <dbReference type="Proteomes" id="UP000253551"/>
    </source>
</evidence>
<evidence type="ECO:0000313" key="3">
    <source>
        <dbReference type="EMBL" id="RCH85482.1"/>
    </source>
</evidence>
<dbReference type="EMBL" id="PJQM01004160">
    <property type="protein sequence ID" value="RCH85482.1"/>
    <property type="molecule type" value="Genomic_DNA"/>
</dbReference>
<evidence type="ECO:0000259" key="2">
    <source>
        <dbReference type="PROSITE" id="PS50800"/>
    </source>
</evidence>
<evidence type="ECO:0000256" key="1">
    <source>
        <dbReference type="SAM" id="MobiDB-lite"/>
    </source>
</evidence>
<dbReference type="Proteomes" id="UP000253551">
    <property type="component" value="Unassembled WGS sequence"/>
</dbReference>
<name>A0A367J6A0_RHIST</name>
<dbReference type="AlphaFoldDB" id="A0A367J6A0"/>
<dbReference type="InterPro" id="IPR003034">
    <property type="entry name" value="SAP_dom"/>
</dbReference>
<feature type="non-terminal residue" evidence="3">
    <location>
        <position position="346"/>
    </location>
</feature>
<gene>
    <name evidence="3" type="ORF">CU098_005609</name>
</gene>
<reference evidence="3 4" key="1">
    <citation type="journal article" date="2018" name="G3 (Bethesda)">
        <title>Phylogenetic and Phylogenomic Definition of Rhizopus Species.</title>
        <authorList>
            <person name="Gryganskyi A.P."/>
            <person name="Golan J."/>
            <person name="Dolatabadi S."/>
            <person name="Mondo S."/>
            <person name="Robb S."/>
            <person name="Idnurm A."/>
            <person name="Muszewska A."/>
            <person name="Steczkiewicz K."/>
            <person name="Masonjones S."/>
            <person name="Liao H.L."/>
            <person name="Gajdeczka M.T."/>
            <person name="Anike F."/>
            <person name="Vuek A."/>
            <person name="Anishchenko I.M."/>
            <person name="Voigt K."/>
            <person name="de Hoog G.S."/>
            <person name="Smith M.E."/>
            <person name="Heitman J."/>
            <person name="Vilgalys R."/>
            <person name="Stajich J.E."/>
        </authorList>
    </citation>
    <scope>NUCLEOTIDE SEQUENCE [LARGE SCALE GENOMIC DNA]</scope>
    <source>
        <strain evidence="3 4">LSU 92-RS-03</strain>
    </source>
</reference>
<comment type="caution">
    <text evidence="3">The sequence shown here is derived from an EMBL/GenBank/DDBJ whole genome shotgun (WGS) entry which is preliminary data.</text>
</comment>
<sequence length="346" mass="40170">MSFNKRTRRSTVEHPNKRNTNSTEQSSSLDLVCNNEFLPEHYFSLALVLLDGSKAELFKNEKNAHISKLFKHAEILSNDEDALKNTIEKITSMLEADDLQLNSLQCNSYFSKERDYFFVNSTLKCLQDSTSKIRQLFKLYKTQEHILQQLLFENVRFARLLPLFHLMYHSAKLNIASSPEILFIADEEELESSSILDVKKKQDAYSCLSKDYNAMIPYENIFQGDRVNIDSEEQRLGVSNVKEQSSVSKESIKMIPNYSDLTLAELRASLKKYGYKGSNNRQQMIQKLENIWSSIHGSIYQNQQKTPDGILNANIVRHIKTYKPDIWQKIVNYRNVDLNMCFEGFD</sequence>
<dbReference type="CDD" id="cd22999">
    <property type="entry name" value="SAP_SLX4"/>
    <property type="match status" value="1"/>
</dbReference>
<dbReference type="OrthoDB" id="5576441at2759"/>
<keyword evidence="4" id="KW-1185">Reference proteome</keyword>
<feature type="region of interest" description="Disordered" evidence="1">
    <location>
        <begin position="1"/>
        <end position="27"/>
    </location>
</feature>
<dbReference type="PROSITE" id="PS50800">
    <property type="entry name" value="SAP"/>
    <property type="match status" value="1"/>
</dbReference>
<organism evidence="3 4">
    <name type="scientific">Rhizopus stolonifer</name>
    <name type="common">Rhizopus nigricans</name>
    <dbReference type="NCBI Taxonomy" id="4846"/>
    <lineage>
        <taxon>Eukaryota</taxon>
        <taxon>Fungi</taxon>
        <taxon>Fungi incertae sedis</taxon>
        <taxon>Mucoromycota</taxon>
        <taxon>Mucoromycotina</taxon>
        <taxon>Mucoromycetes</taxon>
        <taxon>Mucorales</taxon>
        <taxon>Mucorineae</taxon>
        <taxon>Rhizopodaceae</taxon>
        <taxon>Rhizopus</taxon>
    </lineage>
</organism>
<protein>
    <recommendedName>
        <fullName evidence="2">SAP domain-containing protein</fullName>
    </recommendedName>
</protein>
<accession>A0A367J6A0</accession>
<proteinExistence type="predicted"/>